<dbReference type="RefSeq" id="WP_007192975.1">
    <property type="nucleotide sequence ID" value="NZ_AFWV01000006.1"/>
</dbReference>
<proteinExistence type="predicted"/>
<accession>F9UB64</accession>
<dbReference type="EMBL" id="AFWV01000006">
    <property type="protein sequence ID" value="EGV18682.1"/>
    <property type="molecule type" value="Genomic_DNA"/>
</dbReference>
<protein>
    <submittedName>
        <fullName evidence="1">Uncharacterized protein</fullName>
    </submittedName>
</protein>
<dbReference type="AlphaFoldDB" id="F9UB64"/>
<organism evidence="1 2">
    <name type="scientific">Thiocapsa marina 5811</name>
    <dbReference type="NCBI Taxonomy" id="768671"/>
    <lineage>
        <taxon>Bacteria</taxon>
        <taxon>Pseudomonadati</taxon>
        <taxon>Pseudomonadota</taxon>
        <taxon>Gammaproteobacteria</taxon>
        <taxon>Chromatiales</taxon>
        <taxon>Chromatiaceae</taxon>
        <taxon>Thiocapsa</taxon>
    </lineage>
</organism>
<dbReference type="Proteomes" id="UP000005459">
    <property type="component" value="Unassembled WGS sequence"/>
</dbReference>
<gene>
    <name evidence="1" type="ORF">ThimaDRAFT_2100</name>
</gene>
<evidence type="ECO:0000313" key="1">
    <source>
        <dbReference type="EMBL" id="EGV18682.1"/>
    </source>
</evidence>
<name>F9UB64_9GAMM</name>
<keyword evidence="2" id="KW-1185">Reference proteome</keyword>
<evidence type="ECO:0000313" key="2">
    <source>
        <dbReference type="Proteomes" id="UP000005459"/>
    </source>
</evidence>
<sequence length="67" mass="7447">MNDLRYGHIGAARRDIVNAPLPRMEKAVRKYPLRGALFKLNASVSPRALAALVRVDHDGYTGTNSQR</sequence>
<reference evidence="1 2" key="1">
    <citation type="submission" date="2011-06" db="EMBL/GenBank/DDBJ databases">
        <title>The draft genome of Thiocapsa marina 5811.</title>
        <authorList>
            <consortium name="US DOE Joint Genome Institute (JGI-PGF)"/>
            <person name="Lucas S."/>
            <person name="Han J."/>
            <person name="Cheng J.-F."/>
            <person name="Goodwin L."/>
            <person name="Pitluck S."/>
            <person name="Peters L."/>
            <person name="Land M.L."/>
            <person name="Hauser L."/>
            <person name="Vogl K."/>
            <person name="Liu Z."/>
            <person name="Imhoff J."/>
            <person name="Thiel V."/>
            <person name="Frigaard N.-U."/>
            <person name="Bryant D."/>
            <person name="Woyke T.J."/>
        </authorList>
    </citation>
    <scope>NUCLEOTIDE SEQUENCE [LARGE SCALE GENOMIC DNA]</scope>
    <source>
        <strain evidence="1 2">5811</strain>
    </source>
</reference>